<accession>A0AAE0S897</accession>
<dbReference type="Proteomes" id="UP001195483">
    <property type="component" value="Unassembled WGS sequence"/>
</dbReference>
<reference evidence="1" key="3">
    <citation type="submission" date="2023-05" db="EMBL/GenBank/DDBJ databases">
        <authorList>
            <person name="Smith C.H."/>
        </authorList>
    </citation>
    <scope>NUCLEOTIDE SEQUENCE</scope>
    <source>
        <strain evidence="1">CHS0354</strain>
        <tissue evidence="1">Mantle</tissue>
    </source>
</reference>
<gene>
    <name evidence="1" type="ORF">CHS0354_034417</name>
</gene>
<dbReference type="AlphaFoldDB" id="A0AAE0S897"/>
<reference evidence="1" key="1">
    <citation type="journal article" date="2021" name="Genome Biol. Evol.">
        <title>A High-Quality Reference Genome for a Parasitic Bivalve with Doubly Uniparental Inheritance (Bivalvia: Unionida).</title>
        <authorList>
            <person name="Smith C.H."/>
        </authorList>
    </citation>
    <scope>NUCLEOTIDE SEQUENCE</scope>
    <source>
        <strain evidence="1">CHS0354</strain>
    </source>
</reference>
<dbReference type="EMBL" id="JAEAOA010002018">
    <property type="protein sequence ID" value="KAK3587272.1"/>
    <property type="molecule type" value="Genomic_DNA"/>
</dbReference>
<name>A0AAE0S897_9BIVA</name>
<protein>
    <submittedName>
        <fullName evidence="1">Uncharacterized protein</fullName>
    </submittedName>
</protein>
<sequence>MDYDYGGGGDLYMIQTDTEFEVIRHKGYKNEFLIADYIMSICTNININSIRTPLRLPAQCLLEHQLKYPSFSLRLITRANKGKGNDYYPDNKHHEVSIKQSGGVTSCYQQTDTTGPIILMTVAADFLLAFPEYQLVVSEPFLHILWRRLNLV</sequence>
<evidence type="ECO:0000313" key="2">
    <source>
        <dbReference type="Proteomes" id="UP001195483"/>
    </source>
</evidence>
<organism evidence="1 2">
    <name type="scientific">Potamilus streckersoni</name>
    <dbReference type="NCBI Taxonomy" id="2493646"/>
    <lineage>
        <taxon>Eukaryota</taxon>
        <taxon>Metazoa</taxon>
        <taxon>Spiralia</taxon>
        <taxon>Lophotrochozoa</taxon>
        <taxon>Mollusca</taxon>
        <taxon>Bivalvia</taxon>
        <taxon>Autobranchia</taxon>
        <taxon>Heteroconchia</taxon>
        <taxon>Palaeoheterodonta</taxon>
        <taxon>Unionida</taxon>
        <taxon>Unionoidea</taxon>
        <taxon>Unionidae</taxon>
        <taxon>Ambleminae</taxon>
        <taxon>Lampsilini</taxon>
        <taxon>Potamilus</taxon>
    </lineage>
</organism>
<comment type="caution">
    <text evidence="1">The sequence shown here is derived from an EMBL/GenBank/DDBJ whole genome shotgun (WGS) entry which is preliminary data.</text>
</comment>
<evidence type="ECO:0000313" key="1">
    <source>
        <dbReference type="EMBL" id="KAK3587272.1"/>
    </source>
</evidence>
<reference evidence="1" key="2">
    <citation type="journal article" date="2021" name="Genome Biol. Evol.">
        <title>Developing a high-quality reference genome for a parasitic bivalve with doubly uniparental inheritance (Bivalvia: Unionida).</title>
        <authorList>
            <person name="Smith C.H."/>
        </authorList>
    </citation>
    <scope>NUCLEOTIDE SEQUENCE</scope>
    <source>
        <strain evidence="1">CHS0354</strain>
        <tissue evidence="1">Mantle</tissue>
    </source>
</reference>
<keyword evidence="2" id="KW-1185">Reference proteome</keyword>
<proteinExistence type="predicted"/>